<dbReference type="RefSeq" id="WP_261499933.1">
    <property type="nucleotide sequence ID" value="NZ_JAODYH010000004.1"/>
</dbReference>
<sequence>MPSSTFRSSLALRQIPLFEGLDHACLERIAAACEWRHVDAKTPVFARSSTGNDVFFLLTGRVRITSYSAHGREVSFRDYLQGEHFGDLSAMDGQIRSADVLALESSQLASLTGERFMQPMANESLVANTRP</sequence>
<dbReference type="SMART" id="SM00100">
    <property type="entry name" value="cNMP"/>
    <property type="match status" value="1"/>
</dbReference>
<protein>
    <submittedName>
        <fullName evidence="2">Cyclic nucleotide-binding domain-containing protein</fullName>
    </submittedName>
</protein>
<evidence type="ECO:0000313" key="2">
    <source>
        <dbReference type="EMBL" id="MCT9810800.1"/>
    </source>
</evidence>
<dbReference type="PROSITE" id="PS50042">
    <property type="entry name" value="CNMP_BINDING_3"/>
    <property type="match status" value="1"/>
</dbReference>
<evidence type="ECO:0000313" key="3">
    <source>
        <dbReference type="Proteomes" id="UP001525968"/>
    </source>
</evidence>
<organism evidence="2 3">
    <name type="scientific">Acidovorax bellezanensis</name>
    <dbReference type="NCBI Taxonomy" id="2976702"/>
    <lineage>
        <taxon>Bacteria</taxon>
        <taxon>Pseudomonadati</taxon>
        <taxon>Pseudomonadota</taxon>
        <taxon>Betaproteobacteria</taxon>
        <taxon>Burkholderiales</taxon>
        <taxon>Comamonadaceae</taxon>
        <taxon>Acidovorax</taxon>
    </lineage>
</organism>
<dbReference type="InterPro" id="IPR000595">
    <property type="entry name" value="cNMP-bd_dom"/>
</dbReference>
<dbReference type="Pfam" id="PF00027">
    <property type="entry name" value="cNMP_binding"/>
    <property type="match status" value="1"/>
</dbReference>
<accession>A0ABT2PKP4</accession>
<dbReference type="Proteomes" id="UP001525968">
    <property type="component" value="Unassembled WGS sequence"/>
</dbReference>
<name>A0ABT2PKP4_9BURK</name>
<dbReference type="Gene3D" id="2.60.120.10">
    <property type="entry name" value="Jelly Rolls"/>
    <property type="match status" value="1"/>
</dbReference>
<proteinExistence type="predicted"/>
<keyword evidence="3" id="KW-1185">Reference proteome</keyword>
<comment type="caution">
    <text evidence="2">The sequence shown here is derived from an EMBL/GenBank/DDBJ whole genome shotgun (WGS) entry which is preliminary data.</text>
</comment>
<dbReference type="InterPro" id="IPR014710">
    <property type="entry name" value="RmlC-like_jellyroll"/>
</dbReference>
<dbReference type="InterPro" id="IPR018490">
    <property type="entry name" value="cNMP-bd_dom_sf"/>
</dbReference>
<evidence type="ECO:0000259" key="1">
    <source>
        <dbReference type="PROSITE" id="PS50042"/>
    </source>
</evidence>
<dbReference type="EMBL" id="JAODYH010000004">
    <property type="protein sequence ID" value="MCT9810800.1"/>
    <property type="molecule type" value="Genomic_DNA"/>
</dbReference>
<reference evidence="2 3" key="1">
    <citation type="submission" date="2022-09" db="EMBL/GenBank/DDBJ databases">
        <title>Draft genome of isolate Be4.</title>
        <authorList>
            <person name="Sanchez-Castro I."/>
            <person name="Martinez-Rodriguez P."/>
            <person name="Descostes M."/>
            <person name="Merroun M."/>
        </authorList>
    </citation>
    <scope>NUCLEOTIDE SEQUENCE [LARGE SCALE GENOMIC DNA]</scope>
    <source>
        <strain evidence="2 3">Be4</strain>
    </source>
</reference>
<gene>
    <name evidence="2" type="ORF">N0K08_09145</name>
</gene>
<dbReference type="CDD" id="cd00038">
    <property type="entry name" value="CAP_ED"/>
    <property type="match status" value="1"/>
</dbReference>
<dbReference type="SUPFAM" id="SSF51206">
    <property type="entry name" value="cAMP-binding domain-like"/>
    <property type="match status" value="1"/>
</dbReference>
<feature type="domain" description="Cyclic nucleotide-binding" evidence="1">
    <location>
        <begin position="17"/>
        <end position="120"/>
    </location>
</feature>